<accession>A0A2G8KIV5</accession>
<evidence type="ECO:0000313" key="3">
    <source>
        <dbReference type="Proteomes" id="UP000230750"/>
    </source>
</evidence>
<proteinExistence type="predicted"/>
<dbReference type="Proteomes" id="UP000230750">
    <property type="component" value="Unassembled WGS sequence"/>
</dbReference>
<dbReference type="Gene3D" id="2.120.10.30">
    <property type="entry name" value="TolB, C-terminal domain"/>
    <property type="match status" value="1"/>
</dbReference>
<sequence>MKLQEKTERFINQHKQQACEIKDKLAEYTKERKRGLEDIGCKRRDNDRQINVNLEKELRQVRKKYETIRKTANQENDKESEEFINKCDKTEGPLLRKLVSLEANFKNLKTANDLLVNRNEDELKQIREYCEQVIKRYENVKATTSSILASKDDWTDAQCIPNIRAACKPLIGDMKKEYLELESLSDFFISDITKVIKDNITIAQHEQLVVYVAGIKIKGWFITDITSRGNVMIVITHKPSERYSHITVFNRRGEVQRQDQIKMDKGMPICGLLFGFKAVTWDDWYEVGMYDVRDGAFSKKNIRDVITRWPSDQEVSCVTTDPVKNHIIVGTDSRHVYVFTDQMNYSHLITLPDVIDGSYDITVHRNSLLVCDNLRGRAYAVTIQESQSRLMYEFTKPDLDGLDWNPITVCTDQNEFIYMLWQTSTSHQRRPILVQYSQDGRQLLTTRIVENNVYHLSTIEENGMEKLLMTTTVGSFHTFDLVVT</sequence>
<keyword evidence="1" id="KW-0175">Coiled coil</keyword>
<feature type="coiled-coil region" evidence="1">
    <location>
        <begin position="44"/>
        <end position="118"/>
    </location>
</feature>
<dbReference type="InterPro" id="IPR011042">
    <property type="entry name" value="6-blade_b-propeller_TolB-like"/>
</dbReference>
<evidence type="ECO:0000256" key="1">
    <source>
        <dbReference type="SAM" id="Coils"/>
    </source>
</evidence>
<dbReference type="AlphaFoldDB" id="A0A2G8KIV5"/>
<dbReference type="EMBL" id="MRZV01000549">
    <property type="protein sequence ID" value="PIK47926.1"/>
    <property type="molecule type" value="Genomic_DNA"/>
</dbReference>
<gene>
    <name evidence="2" type="ORF">BSL78_15196</name>
</gene>
<evidence type="ECO:0000313" key="2">
    <source>
        <dbReference type="EMBL" id="PIK47926.1"/>
    </source>
</evidence>
<organism evidence="2 3">
    <name type="scientific">Stichopus japonicus</name>
    <name type="common">Sea cucumber</name>
    <dbReference type="NCBI Taxonomy" id="307972"/>
    <lineage>
        <taxon>Eukaryota</taxon>
        <taxon>Metazoa</taxon>
        <taxon>Echinodermata</taxon>
        <taxon>Eleutherozoa</taxon>
        <taxon>Echinozoa</taxon>
        <taxon>Holothuroidea</taxon>
        <taxon>Aspidochirotacea</taxon>
        <taxon>Aspidochirotida</taxon>
        <taxon>Stichopodidae</taxon>
        <taxon>Apostichopus</taxon>
    </lineage>
</organism>
<protein>
    <submittedName>
        <fullName evidence="2">Uncharacterized protein</fullName>
    </submittedName>
</protein>
<keyword evidence="3" id="KW-1185">Reference proteome</keyword>
<name>A0A2G8KIV5_STIJA</name>
<dbReference type="SUPFAM" id="SSF75011">
    <property type="entry name" value="3-carboxy-cis,cis-mucoante lactonizing enzyme"/>
    <property type="match status" value="1"/>
</dbReference>
<comment type="caution">
    <text evidence="2">The sequence shown here is derived from an EMBL/GenBank/DDBJ whole genome shotgun (WGS) entry which is preliminary data.</text>
</comment>
<reference evidence="2 3" key="1">
    <citation type="journal article" date="2017" name="PLoS Biol.">
        <title>The sea cucumber genome provides insights into morphological evolution and visceral regeneration.</title>
        <authorList>
            <person name="Zhang X."/>
            <person name="Sun L."/>
            <person name="Yuan J."/>
            <person name="Sun Y."/>
            <person name="Gao Y."/>
            <person name="Zhang L."/>
            <person name="Li S."/>
            <person name="Dai H."/>
            <person name="Hamel J.F."/>
            <person name="Liu C."/>
            <person name="Yu Y."/>
            <person name="Liu S."/>
            <person name="Lin W."/>
            <person name="Guo K."/>
            <person name="Jin S."/>
            <person name="Xu P."/>
            <person name="Storey K.B."/>
            <person name="Huan P."/>
            <person name="Zhang T."/>
            <person name="Zhou Y."/>
            <person name="Zhang J."/>
            <person name="Lin C."/>
            <person name="Li X."/>
            <person name="Xing L."/>
            <person name="Huo D."/>
            <person name="Sun M."/>
            <person name="Wang L."/>
            <person name="Mercier A."/>
            <person name="Li F."/>
            <person name="Yang H."/>
            <person name="Xiang J."/>
        </authorList>
    </citation>
    <scope>NUCLEOTIDE SEQUENCE [LARGE SCALE GENOMIC DNA]</scope>
    <source>
        <strain evidence="2">Shaxun</strain>
        <tissue evidence="2">Muscle</tissue>
    </source>
</reference>